<keyword evidence="2" id="KW-0698">rRNA processing</keyword>
<reference evidence="7 9" key="2">
    <citation type="journal article" date="2014" name="BMC Genomics">
        <title>An improved genome release (version Mt4.0) for the model legume Medicago truncatula.</title>
        <authorList>
            <person name="Tang H."/>
            <person name="Krishnakumar V."/>
            <person name="Bidwell S."/>
            <person name="Rosen B."/>
            <person name="Chan A."/>
            <person name="Zhou S."/>
            <person name="Gentzbittel L."/>
            <person name="Childs K.L."/>
            <person name="Yandell M."/>
            <person name="Gundlach H."/>
            <person name="Mayer K.F."/>
            <person name="Schwartz D.C."/>
            <person name="Town C.D."/>
        </authorList>
    </citation>
    <scope>GENOME REANNOTATION</scope>
    <source>
        <strain evidence="7">A17</strain>
        <strain evidence="8 9">cv. Jemalong A17</strain>
    </source>
</reference>
<dbReference type="Pfam" id="PF02527">
    <property type="entry name" value="GidB"/>
    <property type="match status" value="1"/>
</dbReference>
<dbReference type="STRING" id="3880.G7JNR3"/>
<evidence type="ECO:0000256" key="3">
    <source>
        <dbReference type="ARBA" id="ARBA00022603"/>
    </source>
</evidence>
<dbReference type="PANTHER" id="PTHR31760">
    <property type="entry name" value="S-ADENOSYL-L-METHIONINE-DEPENDENT METHYLTRANSFERASES SUPERFAMILY PROTEIN"/>
    <property type="match status" value="1"/>
</dbReference>
<gene>
    <name evidence="7" type="ordered locus">MTR_4g106410</name>
</gene>
<keyword evidence="9" id="KW-1185">Reference proteome</keyword>
<dbReference type="EnsemblPlants" id="AES91116">
    <property type="protein sequence ID" value="AES91116"/>
    <property type="gene ID" value="MTR_4g106410"/>
</dbReference>
<organism evidence="7 9">
    <name type="scientific">Medicago truncatula</name>
    <name type="common">Barrel medic</name>
    <name type="synonym">Medicago tribuloides</name>
    <dbReference type="NCBI Taxonomy" id="3880"/>
    <lineage>
        <taxon>Eukaryota</taxon>
        <taxon>Viridiplantae</taxon>
        <taxon>Streptophyta</taxon>
        <taxon>Embryophyta</taxon>
        <taxon>Tracheophyta</taxon>
        <taxon>Spermatophyta</taxon>
        <taxon>Magnoliopsida</taxon>
        <taxon>eudicotyledons</taxon>
        <taxon>Gunneridae</taxon>
        <taxon>Pentapetalae</taxon>
        <taxon>rosids</taxon>
        <taxon>fabids</taxon>
        <taxon>Fabales</taxon>
        <taxon>Fabaceae</taxon>
        <taxon>Papilionoideae</taxon>
        <taxon>50 kb inversion clade</taxon>
        <taxon>NPAAA clade</taxon>
        <taxon>Hologalegina</taxon>
        <taxon>IRL clade</taxon>
        <taxon>Trifolieae</taxon>
        <taxon>Medicago</taxon>
    </lineage>
</organism>
<dbReference type="GO" id="GO:0070043">
    <property type="term" value="F:rRNA (guanine-N7-)-methyltransferase activity"/>
    <property type="evidence" value="ECO:0000318"/>
    <property type="project" value="GO_Central"/>
</dbReference>
<feature type="chain" id="PRO_5014573015" evidence="6">
    <location>
        <begin position="25"/>
        <end position="406"/>
    </location>
</feature>
<dbReference type="eggNOG" id="ENOG502QR3G">
    <property type="taxonomic scope" value="Eukaryota"/>
</dbReference>
<dbReference type="Gene3D" id="3.40.50.150">
    <property type="entry name" value="Vaccinia Virus protein VP39"/>
    <property type="match status" value="1"/>
</dbReference>
<dbReference type="InterPro" id="IPR003682">
    <property type="entry name" value="rRNA_ssu_MeTfrase_G"/>
</dbReference>
<keyword evidence="5" id="KW-0949">S-adenosyl-L-methionine</keyword>
<proteinExistence type="inferred from homology"/>
<dbReference type="NCBIfam" id="TIGR00138">
    <property type="entry name" value="rsmG_gidB"/>
    <property type="match status" value="1"/>
</dbReference>
<evidence type="ECO:0000313" key="7">
    <source>
        <dbReference type="EMBL" id="AES91116.2"/>
    </source>
</evidence>
<name>G7JNR3_MEDTR</name>
<evidence type="ECO:0000256" key="5">
    <source>
        <dbReference type="ARBA" id="ARBA00022691"/>
    </source>
</evidence>
<dbReference type="HOGENOM" id="CLU_678570_0_0_1"/>
<protein>
    <submittedName>
        <fullName evidence="7">Ribosomal RNA small subunit methyltransferase G</fullName>
    </submittedName>
</protein>
<evidence type="ECO:0000256" key="4">
    <source>
        <dbReference type="ARBA" id="ARBA00022679"/>
    </source>
</evidence>
<keyword evidence="1" id="KW-0963">Cytoplasm</keyword>
<dbReference type="PaxDb" id="3880-AES91116"/>
<dbReference type="InterPro" id="IPR029063">
    <property type="entry name" value="SAM-dependent_MTases_sf"/>
</dbReference>
<evidence type="ECO:0000256" key="1">
    <source>
        <dbReference type="ARBA" id="ARBA00022490"/>
    </source>
</evidence>
<reference evidence="8" key="3">
    <citation type="submission" date="2015-04" db="UniProtKB">
        <authorList>
            <consortium name="EnsemblPlants"/>
        </authorList>
    </citation>
    <scope>IDENTIFICATION</scope>
    <source>
        <strain evidence="8">cv. Jemalong A17</strain>
    </source>
</reference>
<keyword evidence="6" id="KW-0732">Signal</keyword>
<accession>G7JNR3</accession>
<keyword evidence="4" id="KW-0808">Transferase</keyword>
<dbReference type="AlphaFoldDB" id="G7JNR3"/>
<dbReference type="SUPFAM" id="SSF53335">
    <property type="entry name" value="S-adenosyl-L-methionine-dependent methyltransferases"/>
    <property type="match status" value="1"/>
</dbReference>
<accession>A0A0C3X4E4</accession>
<dbReference type="PANTHER" id="PTHR31760:SF0">
    <property type="entry name" value="S-ADENOSYL-L-METHIONINE-DEPENDENT METHYLTRANSFERASES SUPERFAMILY PROTEIN"/>
    <property type="match status" value="1"/>
</dbReference>
<dbReference type="FunFam" id="3.40.50.150:FF:000041">
    <property type="entry name" value="Ribosomal RNA small subunit methyltransferase G"/>
    <property type="match status" value="1"/>
</dbReference>
<evidence type="ECO:0000313" key="9">
    <source>
        <dbReference type="Proteomes" id="UP000002051"/>
    </source>
</evidence>
<feature type="signal peptide" evidence="6">
    <location>
        <begin position="1"/>
        <end position="24"/>
    </location>
</feature>
<keyword evidence="3 7" id="KW-0489">Methyltransferase</keyword>
<sequence>MPGGLLDLLCWLVVCFARFSAVCSVFVSEIRELRFWLRGWFGFNNPKGPALVSITRKGLVMSTRKGLVTDVLDSSLDPSSYACMLERASLLAGVFRELLALGFCYRVGVQQDNVKARGGRSEMVLLFNNLQFSRWTFFKHLTPRKYTTLCQNNSTSNLSHFLTLTSRQKDQIHLYVDTLLQWNKRMNLTAVKEVNEVMERHIEDSLAILPPLSDNYMSHSSKSIDKVKLVDVGTGAGLPGVVLAIARPDWDVTLMESMNKRCVFLEHVVGVIGSSNLQIVRGRAESLGQNLCYREKFDIAVARAVAETRVLAEYCLPLVRVGGMFIAAKGHDPEDEVKKAENAIKKMGASLLQVCSVESQSPYGQRTAVICLKDRPTPMKYPRFPGTPSKEPLTKRTFGDYDYDLL</sequence>
<evidence type="ECO:0000256" key="6">
    <source>
        <dbReference type="SAM" id="SignalP"/>
    </source>
</evidence>
<evidence type="ECO:0000256" key="2">
    <source>
        <dbReference type="ARBA" id="ARBA00022552"/>
    </source>
</evidence>
<dbReference type="HAMAP" id="MF_00074">
    <property type="entry name" value="16SrRNA_methyltr_G"/>
    <property type="match status" value="1"/>
</dbReference>
<dbReference type="EMBL" id="CM001220">
    <property type="protein sequence ID" value="AES91116.2"/>
    <property type="molecule type" value="Genomic_DNA"/>
</dbReference>
<dbReference type="GO" id="GO:0005829">
    <property type="term" value="C:cytosol"/>
    <property type="evidence" value="ECO:0000318"/>
    <property type="project" value="GO_Central"/>
</dbReference>
<reference evidence="7 9" key="1">
    <citation type="journal article" date="2011" name="Nature">
        <title>The Medicago genome provides insight into the evolution of rhizobial symbioses.</title>
        <authorList>
            <person name="Young N.D."/>
            <person name="Debelle F."/>
            <person name="Oldroyd G.E."/>
            <person name="Geurts R."/>
            <person name="Cannon S.B."/>
            <person name="Udvardi M.K."/>
            <person name="Benedito V.A."/>
            <person name="Mayer K.F."/>
            <person name="Gouzy J."/>
            <person name="Schoof H."/>
            <person name="Van de Peer Y."/>
            <person name="Proost S."/>
            <person name="Cook D.R."/>
            <person name="Meyers B.C."/>
            <person name="Spannagl M."/>
            <person name="Cheung F."/>
            <person name="De Mita S."/>
            <person name="Krishnakumar V."/>
            <person name="Gundlach H."/>
            <person name="Zhou S."/>
            <person name="Mudge J."/>
            <person name="Bharti A.K."/>
            <person name="Murray J.D."/>
            <person name="Naoumkina M.A."/>
            <person name="Rosen B."/>
            <person name="Silverstein K.A."/>
            <person name="Tang H."/>
            <person name="Rombauts S."/>
            <person name="Zhao P.X."/>
            <person name="Zhou P."/>
            <person name="Barbe V."/>
            <person name="Bardou P."/>
            <person name="Bechner M."/>
            <person name="Bellec A."/>
            <person name="Berger A."/>
            <person name="Berges H."/>
            <person name="Bidwell S."/>
            <person name="Bisseling T."/>
            <person name="Choisne N."/>
            <person name="Couloux A."/>
            <person name="Denny R."/>
            <person name="Deshpande S."/>
            <person name="Dai X."/>
            <person name="Doyle J.J."/>
            <person name="Dudez A.M."/>
            <person name="Farmer A.D."/>
            <person name="Fouteau S."/>
            <person name="Franken C."/>
            <person name="Gibelin C."/>
            <person name="Gish J."/>
            <person name="Goldstein S."/>
            <person name="Gonzalez A.J."/>
            <person name="Green P.J."/>
            <person name="Hallab A."/>
            <person name="Hartog M."/>
            <person name="Hua A."/>
            <person name="Humphray S.J."/>
            <person name="Jeong D.H."/>
            <person name="Jing Y."/>
            <person name="Jocker A."/>
            <person name="Kenton S.M."/>
            <person name="Kim D.J."/>
            <person name="Klee K."/>
            <person name="Lai H."/>
            <person name="Lang C."/>
            <person name="Lin S."/>
            <person name="Macmil S.L."/>
            <person name="Magdelenat G."/>
            <person name="Matthews L."/>
            <person name="McCorrison J."/>
            <person name="Monaghan E.L."/>
            <person name="Mun J.H."/>
            <person name="Najar F.Z."/>
            <person name="Nicholson C."/>
            <person name="Noirot C."/>
            <person name="O'Bleness M."/>
            <person name="Paule C.R."/>
            <person name="Poulain J."/>
            <person name="Prion F."/>
            <person name="Qin B."/>
            <person name="Qu C."/>
            <person name="Retzel E.F."/>
            <person name="Riddle C."/>
            <person name="Sallet E."/>
            <person name="Samain S."/>
            <person name="Samson N."/>
            <person name="Sanders I."/>
            <person name="Saurat O."/>
            <person name="Scarpelli C."/>
            <person name="Schiex T."/>
            <person name="Segurens B."/>
            <person name="Severin A.J."/>
            <person name="Sherrier D.J."/>
            <person name="Shi R."/>
            <person name="Sims S."/>
            <person name="Singer S.R."/>
            <person name="Sinharoy S."/>
            <person name="Sterck L."/>
            <person name="Viollet A."/>
            <person name="Wang B.B."/>
            <person name="Wang K."/>
            <person name="Wang M."/>
            <person name="Wang X."/>
            <person name="Warfsmann J."/>
            <person name="Weissenbach J."/>
            <person name="White D.D."/>
            <person name="White J.D."/>
            <person name="Wiley G.B."/>
            <person name="Wincker P."/>
            <person name="Xing Y."/>
            <person name="Yang L."/>
            <person name="Yao Z."/>
            <person name="Ying F."/>
            <person name="Zhai J."/>
            <person name="Zhou L."/>
            <person name="Zuber A."/>
            <person name="Denarie J."/>
            <person name="Dixon R.A."/>
            <person name="May G.D."/>
            <person name="Schwartz D.C."/>
            <person name="Rogers J."/>
            <person name="Quetier F."/>
            <person name="Town C.D."/>
            <person name="Roe B.A."/>
        </authorList>
    </citation>
    <scope>NUCLEOTIDE SEQUENCE [LARGE SCALE GENOMIC DNA]</scope>
    <source>
        <strain evidence="7">A17</strain>
        <strain evidence="8 9">cv. Jemalong A17</strain>
    </source>
</reference>
<evidence type="ECO:0000313" key="8">
    <source>
        <dbReference type="EnsemblPlants" id="AES91116"/>
    </source>
</evidence>
<dbReference type="Proteomes" id="UP000002051">
    <property type="component" value="Chromosome 4"/>
</dbReference>